<protein>
    <submittedName>
        <fullName evidence="6">DNA-binding transcriptional LysR family regulator</fullName>
    </submittedName>
</protein>
<sequence length="298" mass="32029">MAEVDLRQLRYLVAVADEGAFTAAADLLVMTQPALSRAVAALERAVGATLLDRTPRGVELTAAGKVLVDEARDILRQVDLGVARTRRVGDAAPPVRISARGCDLVFLHGLVRGYGDRHPGEGCEPVETDWHRQIGELRAGEVQVALFGGEFEADGLDSEVLAVQERVALVPASHRLAHRTVVDRAELLPDPVVNWSGHSAAERAYWLGAKGVEGEVVAGPQVNDVLKLMAHLRLGTAIAFVPLVHVEHVGLPPDIAVLRVDGLAPCRLRLVWPEHETSPAVARFVRFAADRSALARSA</sequence>
<evidence type="ECO:0000313" key="6">
    <source>
        <dbReference type="EMBL" id="PRY29583.1"/>
    </source>
</evidence>
<dbReference type="PANTHER" id="PTHR30346">
    <property type="entry name" value="TRANSCRIPTIONAL DUAL REGULATOR HCAR-RELATED"/>
    <property type="match status" value="1"/>
</dbReference>
<reference evidence="6 7" key="1">
    <citation type="submission" date="2018-03" db="EMBL/GenBank/DDBJ databases">
        <title>Genomic Encyclopedia of Archaeal and Bacterial Type Strains, Phase II (KMG-II): from individual species to whole genera.</title>
        <authorList>
            <person name="Goeker M."/>
        </authorList>
    </citation>
    <scope>NUCLEOTIDE SEQUENCE [LARGE SCALE GENOMIC DNA]</scope>
    <source>
        <strain evidence="6 7">DSM 45348</strain>
    </source>
</reference>
<evidence type="ECO:0000256" key="4">
    <source>
        <dbReference type="ARBA" id="ARBA00023163"/>
    </source>
</evidence>
<name>A0A2T0S8E7_9ACTN</name>
<keyword evidence="2" id="KW-0805">Transcription regulation</keyword>
<dbReference type="RefSeq" id="WP_106127212.1">
    <property type="nucleotide sequence ID" value="NZ_PVZG01000006.1"/>
</dbReference>
<keyword evidence="4" id="KW-0804">Transcription</keyword>
<gene>
    <name evidence="6" type="ORF">CLV70_106304</name>
</gene>
<dbReference type="Pfam" id="PF00126">
    <property type="entry name" value="HTH_1"/>
    <property type="match status" value="1"/>
</dbReference>
<proteinExistence type="inferred from homology"/>
<dbReference type="FunFam" id="1.10.10.10:FF:000001">
    <property type="entry name" value="LysR family transcriptional regulator"/>
    <property type="match status" value="1"/>
</dbReference>
<dbReference type="PANTHER" id="PTHR30346:SF0">
    <property type="entry name" value="HCA OPERON TRANSCRIPTIONAL ACTIVATOR HCAR"/>
    <property type="match status" value="1"/>
</dbReference>
<organism evidence="6 7">
    <name type="scientific">Pseudosporangium ferrugineum</name>
    <dbReference type="NCBI Taxonomy" id="439699"/>
    <lineage>
        <taxon>Bacteria</taxon>
        <taxon>Bacillati</taxon>
        <taxon>Actinomycetota</taxon>
        <taxon>Actinomycetes</taxon>
        <taxon>Micromonosporales</taxon>
        <taxon>Micromonosporaceae</taxon>
        <taxon>Pseudosporangium</taxon>
    </lineage>
</organism>
<dbReference type="EMBL" id="PVZG01000006">
    <property type="protein sequence ID" value="PRY29583.1"/>
    <property type="molecule type" value="Genomic_DNA"/>
</dbReference>
<dbReference type="InterPro" id="IPR036390">
    <property type="entry name" value="WH_DNA-bd_sf"/>
</dbReference>
<keyword evidence="3 6" id="KW-0238">DNA-binding</keyword>
<dbReference type="OrthoDB" id="79118at2"/>
<dbReference type="InterPro" id="IPR036388">
    <property type="entry name" value="WH-like_DNA-bd_sf"/>
</dbReference>
<dbReference type="GO" id="GO:0032993">
    <property type="term" value="C:protein-DNA complex"/>
    <property type="evidence" value="ECO:0007669"/>
    <property type="project" value="TreeGrafter"/>
</dbReference>
<dbReference type="Pfam" id="PF03466">
    <property type="entry name" value="LysR_substrate"/>
    <property type="match status" value="1"/>
</dbReference>
<dbReference type="Proteomes" id="UP000239209">
    <property type="component" value="Unassembled WGS sequence"/>
</dbReference>
<dbReference type="GO" id="GO:0003700">
    <property type="term" value="F:DNA-binding transcription factor activity"/>
    <property type="evidence" value="ECO:0007669"/>
    <property type="project" value="InterPro"/>
</dbReference>
<dbReference type="AlphaFoldDB" id="A0A2T0S8E7"/>
<accession>A0A2T0S8E7</accession>
<dbReference type="Gene3D" id="1.10.10.10">
    <property type="entry name" value="Winged helix-like DNA-binding domain superfamily/Winged helix DNA-binding domain"/>
    <property type="match status" value="1"/>
</dbReference>
<dbReference type="GO" id="GO:0003677">
    <property type="term" value="F:DNA binding"/>
    <property type="evidence" value="ECO:0007669"/>
    <property type="project" value="UniProtKB-KW"/>
</dbReference>
<comment type="similarity">
    <text evidence="1">Belongs to the LysR transcriptional regulatory family.</text>
</comment>
<dbReference type="PROSITE" id="PS50931">
    <property type="entry name" value="HTH_LYSR"/>
    <property type="match status" value="1"/>
</dbReference>
<dbReference type="InterPro" id="IPR000847">
    <property type="entry name" value="LysR_HTH_N"/>
</dbReference>
<feature type="domain" description="HTH lysR-type" evidence="5">
    <location>
        <begin position="4"/>
        <end position="61"/>
    </location>
</feature>
<dbReference type="CDD" id="cd05466">
    <property type="entry name" value="PBP2_LTTR_substrate"/>
    <property type="match status" value="1"/>
</dbReference>
<dbReference type="SUPFAM" id="SSF46785">
    <property type="entry name" value="Winged helix' DNA-binding domain"/>
    <property type="match status" value="1"/>
</dbReference>
<keyword evidence="7" id="KW-1185">Reference proteome</keyword>
<evidence type="ECO:0000256" key="3">
    <source>
        <dbReference type="ARBA" id="ARBA00023125"/>
    </source>
</evidence>
<dbReference type="SUPFAM" id="SSF53850">
    <property type="entry name" value="Periplasmic binding protein-like II"/>
    <property type="match status" value="1"/>
</dbReference>
<dbReference type="PRINTS" id="PR00039">
    <property type="entry name" value="HTHLYSR"/>
</dbReference>
<evidence type="ECO:0000256" key="2">
    <source>
        <dbReference type="ARBA" id="ARBA00023015"/>
    </source>
</evidence>
<dbReference type="InterPro" id="IPR005119">
    <property type="entry name" value="LysR_subst-bd"/>
</dbReference>
<evidence type="ECO:0000256" key="1">
    <source>
        <dbReference type="ARBA" id="ARBA00009437"/>
    </source>
</evidence>
<evidence type="ECO:0000259" key="5">
    <source>
        <dbReference type="PROSITE" id="PS50931"/>
    </source>
</evidence>
<dbReference type="Gene3D" id="3.40.190.10">
    <property type="entry name" value="Periplasmic binding protein-like II"/>
    <property type="match status" value="2"/>
</dbReference>
<comment type="caution">
    <text evidence="6">The sequence shown here is derived from an EMBL/GenBank/DDBJ whole genome shotgun (WGS) entry which is preliminary data.</text>
</comment>
<evidence type="ECO:0000313" key="7">
    <source>
        <dbReference type="Proteomes" id="UP000239209"/>
    </source>
</evidence>